<evidence type="ECO:0000256" key="1">
    <source>
        <dbReference type="SAM" id="Phobius"/>
    </source>
</evidence>
<sequence length="148" mass="16083">MKRLKLTNILSNIVVLSITIVLLLSCAGGSIGMALHNGIMDMTTTMDTAAMHHGCCGDITATINYAGAMTAMDTMLSHHIPSVMGTELFALVIVLFGILLASIIGKKESLSGIASHILQRWKYAFQEHIQFFCRTILFSSGILHSKSW</sequence>
<keyword evidence="1" id="KW-0812">Transmembrane</keyword>
<feature type="transmembrane region" description="Helical" evidence="1">
    <location>
        <begin position="12"/>
        <end position="35"/>
    </location>
</feature>
<evidence type="ECO:0000313" key="3">
    <source>
        <dbReference type="Proteomes" id="UP000228528"/>
    </source>
</evidence>
<keyword evidence="1" id="KW-1133">Transmembrane helix</keyword>
<protein>
    <submittedName>
        <fullName evidence="2">Uncharacterized protein</fullName>
    </submittedName>
</protein>
<organism evidence="2 3">
    <name type="scientific">Candidatus Magasanikbacteria bacterium CG10_big_fil_rev_8_21_14_0_10_38_6</name>
    <dbReference type="NCBI Taxonomy" id="1974647"/>
    <lineage>
        <taxon>Bacteria</taxon>
        <taxon>Candidatus Magasanikiibacteriota</taxon>
    </lineage>
</organism>
<dbReference type="PROSITE" id="PS51257">
    <property type="entry name" value="PROKAR_LIPOPROTEIN"/>
    <property type="match status" value="1"/>
</dbReference>
<feature type="transmembrane region" description="Helical" evidence="1">
    <location>
        <begin position="88"/>
        <end position="105"/>
    </location>
</feature>
<dbReference type="EMBL" id="PFBW01000164">
    <property type="protein sequence ID" value="PIR77208.1"/>
    <property type="molecule type" value="Genomic_DNA"/>
</dbReference>
<dbReference type="AlphaFoldDB" id="A0A2M6P0K2"/>
<name>A0A2M6P0K2_9BACT</name>
<keyword evidence="1" id="KW-0472">Membrane</keyword>
<gene>
    <name evidence="2" type="ORF">COU30_03735</name>
</gene>
<proteinExistence type="predicted"/>
<comment type="caution">
    <text evidence="2">The sequence shown here is derived from an EMBL/GenBank/DDBJ whole genome shotgun (WGS) entry which is preliminary data.</text>
</comment>
<dbReference type="Proteomes" id="UP000228528">
    <property type="component" value="Unassembled WGS sequence"/>
</dbReference>
<accession>A0A2M6P0K2</accession>
<evidence type="ECO:0000313" key="2">
    <source>
        <dbReference type="EMBL" id="PIR77208.1"/>
    </source>
</evidence>
<reference evidence="3" key="1">
    <citation type="submission" date="2017-09" db="EMBL/GenBank/DDBJ databases">
        <title>Depth-based differentiation of microbial function through sediment-hosted aquifers and enrichment of novel symbionts in the deep terrestrial subsurface.</title>
        <authorList>
            <person name="Probst A.J."/>
            <person name="Ladd B."/>
            <person name="Jarett J.K."/>
            <person name="Geller-Mcgrath D.E."/>
            <person name="Sieber C.M.K."/>
            <person name="Emerson J.B."/>
            <person name="Anantharaman K."/>
            <person name="Thomas B.C."/>
            <person name="Malmstrom R."/>
            <person name="Stieglmeier M."/>
            <person name="Klingl A."/>
            <person name="Woyke T."/>
            <person name="Ryan C.M."/>
            <person name="Banfield J.F."/>
        </authorList>
    </citation>
    <scope>NUCLEOTIDE SEQUENCE [LARGE SCALE GENOMIC DNA]</scope>
</reference>